<dbReference type="KEGG" id="ares:IWH25_00550"/>
<accession>A0A974Y3I6</accession>
<dbReference type="Proteomes" id="UP000663444">
    <property type="component" value="Chromosome"/>
</dbReference>
<dbReference type="RefSeq" id="WP_203387417.1">
    <property type="nucleotide sequence ID" value="NZ_CP064781.1"/>
</dbReference>
<dbReference type="AlphaFoldDB" id="A0A974Y3I6"/>
<gene>
    <name evidence="1" type="ORF">IWH25_00550</name>
</gene>
<evidence type="ECO:0000313" key="1">
    <source>
        <dbReference type="EMBL" id="QRJ63885.1"/>
    </source>
</evidence>
<protein>
    <submittedName>
        <fullName evidence="1">Uncharacterized protein</fullName>
    </submittedName>
</protein>
<dbReference type="EMBL" id="CP064781">
    <property type="protein sequence ID" value="QRJ63885.1"/>
    <property type="molecule type" value="Genomic_DNA"/>
</dbReference>
<organism evidence="1 2">
    <name type="scientific">Azospira restricta</name>
    <dbReference type="NCBI Taxonomy" id="404405"/>
    <lineage>
        <taxon>Bacteria</taxon>
        <taxon>Pseudomonadati</taxon>
        <taxon>Pseudomonadota</taxon>
        <taxon>Betaproteobacteria</taxon>
        <taxon>Rhodocyclales</taxon>
        <taxon>Rhodocyclaceae</taxon>
        <taxon>Azospira</taxon>
    </lineage>
</organism>
<proteinExistence type="predicted"/>
<reference evidence="1" key="1">
    <citation type="submission" date="2020-11" db="EMBL/GenBank/DDBJ databases">
        <title>Azospira restricta DSM 18626 genome sequence.</title>
        <authorList>
            <person name="Moe W.M."/>
        </authorList>
    </citation>
    <scope>NUCLEOTIDE SEQUENCE</scope>
    <source>
        <strain evidence="1">DSM 18626</strain>
    </source>
</reference>
<name>A0A974Y3I6_9RHOO</name>
<sequence length="110" mass="12517">MKAPKMLPWIAKRAGIGEDLALKLWRRAAGEAALIVGNHDSSDFFRLSVERFVSLVEEEAGRCPLTGATVTWMWRHQARMASLSLIAAESTYRLWRQNWENFVNTQKKAA</sequence>
<evidence type="ECO:0000313" key="2">
    <source>
        <dbReference type="Proteomes" id="UP000663444"/>
    </source>
</evidence>
<keyword evidence="2" id="KW-1185">Reference proteome</keyword>